<evidence type="ECO:0000313" key="3">
    <source>
        <dbReference type="Proteomes" id="UP000824072"/>
    </source>
</evidence>
<reference evidence="2" key="2">
    <citation type="journal article" date="2021" name="PeerJ">
        <title>Extensive microbial diversity within the chicken gut microbiome revealed by metagenomics and culture.</title>
        <authorList>
            <person name="Gilroy R."/>
            <person name="Ravi A."/>
            <person name="Getino M."/>
            <person name="Pursley I."/>
            <person name="Horton D.L."/>
            <person name="Alikhan N.F."/>
            <person name="Baker D."/>
            <person name="Gharbi K."/>
            <person name="Hall N."/>
            <person name="Watson M."/>
            <person name="Adriaenssens E.M."/>
            <person name="Foster-Nyarko E."/>
            <person name="Jarju S."/>
            <person name="Secka A."/>
            <person name="Antonio M."/>
            <person name="Oren A."/>
            <person name="Chaudhuri R.R."/>
            <person name="La Ragione R."/>
            <person name="Hildebrand F."/>
            <person name="Pallen M.J."/>
        </authorList>
    </citation>
    <scope>NUCLEOTIDE SEQUENCE</scope>
    <source>
        <strain evidence="2">ChiHcec3-11533</strain>
    </source>
</reference>
<organism evidence="2 3">
    <name type="scientific">Candidatus Pullichristensenella excrementigallinarum</name>
    <dbReference type="NCBI Taxonomy" id="2840907"/>
    <lineage>
        <taxon>Bacteria</taxon>
        <taxon>Bacillati</taxon>
        <taxon>Bacillota</taxon>
        <taxon>Clostridia</taxon>
        <taxon>Candidatus Pullichristensenella</taxon>
    </lineage>
</organism>
<feature type="non-terminal residue" evidence="2">
    <location>
        <position position="61"/>
    </location>
</feature>
<keyword evidence="1" id="KW-0472">Membrane</keyword>
<dbReference type="AlphaFoldDB" id="A0A9D1IBM9"/>
<protein>
    <submittedName>
        <fullName evidence="2">DUF308 domain-containing protein</fullName>
    </submittedName>
</protein>
<dbReference type="Proteomes" id="UP000824072">
    <property type="component" value="Unassembled WGS sequence"/>
</dbReference>
<name>A0A9D1IBM9_9FIRM</name>
<keyword evidence="1" id="KW-0812">Transmembrane</keyword>
<feature type="transmembrane region" description="Helical" evidence="1">
    <location>
        <begin position="7"/>
        <end position="25"/>
    </location>
</feature>
<feature type="transmembrane region" description="Helical" evidence="1">
    <location>
        <begin position="31"/>
        <end position="51"/>
    </location>
</feature>
<reference evidence="2" key="1">
    <citation type="submission" date="2020-10" db="EMBL/GenBank/DDBJ databases">
        <authorList>
            <person name="Gilroy R."/>
        </authorList>
    </citation>
    <scope>NUCLEOTIDE SEQUENCE</scope>
    <source>
        <strain evidence="2">ChiHcec3-11533</strain>
    </source>
</reference>
<dbReference type="InterPro" id="IPR005325">
    <property type="entry name" value="DUF308_memb"/>
</dbReference>
<dbReference type="EMBL" id="DVMU01000104">
    <property type="protein sequence ID" value="HIU33846.1"/>
    <property type="molecule type" value="Genomic_DNA"/>
</dbReference>
<evidence type="ECO:0000256" key="1">
    <source>
        <dbReference type="SAM" id="Phobius"/>
    </source>
</evidence>
<sequence length="61" mass="6853">MGSKIKSVFTWISIAYILLGLGLLIWPEISMLLICRVFGAIMLIYGAVRIIQHFKNAADGW</sequence>
<proteinExistence type="predicted"/>
<evidence type="ECO:0000313" key="2">
    <source>
        <dbReference type="EMBL" id="HIU33846.1"/>
    </source>
</evidence>
<dbReference type="Pfam" id="PF03729">
    <property type="entry name" value="DUF308"/>
    <property type="match status" value="1"/>
</dbReference>
<gene>
    <name evidence="2" type="ORF">IAB02_04725</name>
</gene>
<accession>A0A9D1IBM9</accession>
<comment type="caution">
    <text evidence="2">The sequence shown here is derived from an EMBL/GenBank/DDBJ whole genome shotgun (WGS) entry which is preliminary data.</text>
</comment>
<keyword evidence="1" id="KW-1133">Transmembrane helix</keyword>